<sequence>MPSKSSGLKVIKSELIMTPPDVNPAISRDFMALQQFQAASKAQSDQDELGRAPTRLHSPTVGRSSDLADPVEEEPTDTHDAKTGSVNSPPPDDLELELETQKATKDLASGRLATGFRANTLTPKPPPPPEDELPPLPPSLVHSTATAPEFRSSKALDTEVARSMAQTDAQELVKSGKAKLKLKRLVPHSDRTVRERK</sequence>
<proteinExistence type="predicted"/>
<feature type="compositionally biased region" description="Pro residues" evidence="1">
    <location>
        <begin position="123"/>
        <end position="138"/>
    </location>
</feature>
<accession>A0A8H3H6V1</accession>
<name>A0A8H3H6V1_9AGAM</name>
<evidence type="ECO:0000313" key="3">
    <source>
        <dbReference type="Proteomes" id="UP000663843"/>
    </source>
</evidence>
<evidence type="ECO:0000313" key="2">
    <source>
        <dbReference type="EMBL" id="CAE6501645.1"/>
    </source>
</evidence>
<dbReference type="AlphaFoldDB" id="A0A8H3H6V1"/>
<gene>
    <name evidence="2" type="ORF">RDB_LOCUS140108</name>
</gene>
<reference evidence="2" key="1">
    <citation type="submission" date="2021-01" db="EMBL/GenBank/DDBJ databases">
        <authorList>
            <person name="Kaushik A."/>
        </authorList>
    </citation>
    <scope>NUCLEOTIDE SEQUENCE</scope>
    <source>
        <strain evidence="2">AG2-2IIIB</strain>
    </source>
</reference>
<feature type="region of interest" description="Disordered" evidence="1">
    <location>
        <begin position="36"/>
        <end position="153"/>
    </location>
</feature>
<protein>
    <submittedName>
        <fullName evidence="2">Uncharacterized protein</fullName>
    </submittedName>
</protein>
<comment type="caution">
    <text evidence="2">The sequence shown here is derived from an EMBL/GenBank/DDBJ whole genome shotgun (WGS) entry which is preliminary data.</text>
</comment>
<dbReference type="Proteomes" id="UP000663843">
    <property type="component" value="Unassembled WGS sequence"/>
</dbReference>
<evidence type="ECO:0000256" key="1">
    <source>
        <dbReference type="SAM" id="MobiDB-lite"/>
    </source>
</evidence>
<dbReference type="EMBL" id="CAJMWT010005113">
    <property type="protein sequence ID" value="CAE6501645.1"/>
    <property type="molecule type" value="Genomic_DNA"/>
</dbReference>
<organism evidence="2 3">
    <name type="scientific">Rhizoctonia solani</name>
    <dbReference type="NCBI Taxonomy" id="456999"/>
    <lineage>
        <taxon>Eukaryota</taxon>
        <taxon>Fungi</taxon>
        <taxon>Dikarya</taxon>
        <taxon>Basidiomycota</taxon>
        <taxon>Agaricomycotina</taxon>
        <taxon>Agaricomycetes</taxon>
        <taxon>Cantharellales</taxon>
        <taxon>Ceratobasidiaceae</taxon>
        <taxon>Rhizoctonia</taxon>
    </lineage>
</organism>